<gene>
    <name evidence="1" type="ORF">S01H4_22112</name>
</gene>
<name>X1BUZ7_9ZZZZ</name>
<accession>X1BUZ7</accession>
<comment type="caution">
    <text evidence="1">The sequence shown here is derived from an EMBL/GenBank/DDBJ whole genome shotgun (WGS) entry which is preliminary data.</text>
</comment>
<dbReference type="EMBL" id="BART01010088">
    <property type="protein sequence ID" value="GAG84952.1"/>
    <property type="molecule type" value="Genomic_DNA"/>
</dbReference>
<organism evidence="1">
    <name type="scientific">marine sediment metagenome</name>
    <dbReference type="NCBI Taxonomy" id="412755"/>
    <lineage>
        <taxon>unclassified sequences</taxon>
        <taxon>metagenomes</taxon>
        <taxon>ecological metagenomes</taxon>
    </lineage>
</organism>
<reference evidence="1" key="1">
    <citation type="journal article" date="2014" name="Front. Microbiol.">
        <title>High frequency of phylogenetically diverse reductive dehalogenase-homologous genes in deep subseafloor sedimentary metagenomes.</title>
        <authorList>
            <person name="Kawai M."/>
            <person name="Futagami T."/>
            <person name="Toyoda A."/>
            <person name="Takaki Y."/>
            <person name="Nishi S."/>
            <person name="Hori S."/>
            <person name="Arai W."/>
            <person name="Tsubouchi T."/>
            <person name="Morono Y."/>
            <person name="Uchiyama I."/>
            <person name="Ito T."/>
            <person name="Fujiyama A."/>
            <person name="Inagaki F."/>
            <person name="Takami H."/>
        </authorList>
    </citation>
    <scope>NUCLEOTIDE SEQUENCE</scope>
    <source>
        <strain evidence="1">Expedition CK06-06</strain>
    </source>
</reference>
<proteinExistence type="predicted"/>
<sequence length="32" mass="3711">MILSKFKNFFKSKFHVLLEFQLLGVLIDASVP</sequence>
<feature type="non-terminal residue" evidence="1">
    <location>
        <position position="32"/>
    </location>
</feature>
<protein>
    <submittedName>
        <fullName evidence="1">Uncharacterized protein</fullName>
    </submittedName>
</protein>
<evidence type="ECO:0000313" key="1">
    <source>
        <dbReference type="EMBL" id="GAG84952.1"/>
    </source>
</evidence>
<dbReference type="AlphaFoldDB" id="X1BUZ7"/>